<dbReference type="InterPro" id="IPR011256">
    <property type="entry name" value="Reg_factor_effector_dom_sf"/>
</dbReference>
<evidence type="ECO:0000313" key="1">
    <source>
        <dbReference type="EMBL" id="MFD1937609.1"/>
    </source>
</evidence>
<dbReference type="SUPFAM" id="SSF55136">
    <property type="entry name" value="Probable bacterial effector-binding domain"/>
    <property type="match status" value="1"/>
</dbReference>
<reference evidence="2" key="1">
    <citation type="journal article" date="2019" name="Int. J. Syst. Evol. Microbiol.">
        <title>The Global Catalogue of Microorganisms (GCM) 10K type strain sequencing project: providing services to taxonomists for standard genome sequencing and annotation.</title>
        <authorList>
            <consortium name="The Broad Institute Genomics Platform"/>
            <consortium name="The Broad Institute Genome Sequencing Center for Infectious Disease"/>
            <person name="Wu L."/>
            <person name="Ma J."/>
        </authorList>
    </citation>
    <scope>NUCLEOTIDE SEQUENCE [LARGE SCALE GENOMIC DNA]</scope>
    <source>
        <strain evidence="2">ICMP 6774ER</strain>
    </source>
</reference>
<comment type="caution">
    <text evidence="1">The sequence shown here is derived from an EMBL/GenBank/DDBJ whole genome shotgun (WGS) entry which is preliminary data.</text>
</comment>
<dbReference type="Gene3D" id="3.20.80.10">
    <property type="entry name" value="Regulatory factor, effector binding domain"/>
    <property type="match status" value="1"/>
</dbReference>
<protein>
    <recommendedName>
        <fullName evidence="3">GyrI-like domain-containing protein</fullName>
    </recommendedName>
</protein>
<evidence type="ECO:0000313" key="2">
    <source>
        <dbReference type="Proteomes" id="UP001597368"/>
    </source>
</evidence>
<accession>A0ABW4T8W2</accession>
<dbReference type="RefSeq" id="WP_379578950.1">
    <property type="nucleotide sequence ID" value="NZ_JBHUFV010000061.1"/>
</dbReference>
<dbReference type="Proteomes" id="UP001597368">
    <property type="component" value="Unassembled WGS sequence"/>
</dbReference>
<sequence>MPHRGNAYVAGDGEVEPGVLPGGAYATVTHVGHPDRLVGVTAGLLAWAEERGPAFDVRDGRWAARLELYKIDPAVEPDMGEREIELAFLLAPERP</sequence>
<organism evidence="1 2">
    <name type="scientific">Nonomuraea mangrovi</name>
    <dbReference type="NCBI Taxonomy" id="2316207"/>
    <lineage>
        <taxon>Bacteria</taxon>
        <taxon>Bacillati</taxon>
        <taxon>Actinomycetota</taxon>
        <taxon>Actinomycetes</taxon>
        <taxon>Streptosporangiales</taxon>
        <taxon>Streptosporangiaceae</taxon>
        <taxon>Nonomuraea</taxon>
    </lineage>
</organism>
<name>A0ABW4T8W2_9ACTN</name>
<keyword evidence="2" id="KW-1185">Reference proteome</keyword>
<gene>
    <name evidence="1" type="ORF">ACFSKW_39690</name>
</gene>
<proteinExistence type="predicted"/>
<dbReference type="EMBL" id="JBHUFV010000061">
    <property type="protein sequence ID" value="MFD1937609.1"/>
    <property type="molecule type" value="Genomic_DNA"/>
</dbReference>
<evidence type="ECO:0008006" key="3">
    <source>
        <dbReference type="Google" id="ProtNLM"/>
    </source>
</evidence>